<accession>A0A438C9P0</accession>
<comment type="caution">
    <text evidence="1">The sequence shown here is derived from an EMBL/GenBank/DDBJ whole genome shotgun (WGS) entry which is preliminary data.</text>
</comment>
<name>A0A438C9P0_VITVI</name>
<proteinExistence type="predicted"/>
<dbReference type="Proteomes" id="UP000288805">
    <property type="component" value="Unassembled WGS sequence"/>
</dbReference>
<evidence type="ECO:0008006" key="3">
    <source>
        <dbReference type="Google" id="ProtNLM"/>
    </source>
</evidence>
<dbReference type="EMBL" id="QGNW01002411">
    <property type="protein sequence ID" value="RVW19973.1"/>
    <property type="molecule type" value="Genomic_DNA"/>
</dbReference>
<organism evidence="1 2">
    <name type="scientific">Vitis vinifera</name>
    <name type="common">Grape</name>
    <dbReference type="NCBI Taxonomy" id="29760"/>
    <lineage>
        <taxon>Eukaryota</taxon>
        <taxon>Viridiplantae</taxon>
        <taxon>Streptophyta</taxon>
        <taxon>Embryophyta</taxon>
        <taxon>Tracheophyta</taxon>
        <taxon>Spermatophyta</taxon>
        <taxon>Magnoliopsida</taxon>
        <taxon>eudicotyledons</taxon>
        <taxon>Gunneridae</taxon>
        <taxon>Pentapetalae</taxon>
        <taxon>rosids</taxon>
        <taxon>Vitales</taxon>
        <taxon>Vitaceae</taxon>
        <taxon>Viteae</taxon>
        <taxon>Vitis</taxon>
    </lineage>
</organism>
<reference evidence="1 2" key="1">
    <citation type="journal article" date="2018" name="PLoS Genet.">
        <title>Population sequencing reveals clonal diversity and ancestral inbreeding in the grapevine cultivar Chardonnay.</title>
        <authorList>
            <person name="Roach M.J."/>
            <person name="Johnson D.L."/>
            <person name="Bohlmann J."/>
            <person name="van Vuuren H.J."/>
            <person name="Jones S.J."/>
            <person name="Pretorius I.S."/>
            <person name="Schmidt S.A."/>
            <person name="Borneman A.R."/>
        </authorList>
    </citation>
    <scope>NUCLEOTIDE SEQUENCE [LARGE SCALE GENOMIC DNA]</scope>
    <source>
        <strain evidence="2">cv. Chardonnay</strain>
        <tissue evidence="1">Leaf</tissue>
    </source>
</reference>
<evidence type="ECO:0000313" key="1">
    <source>
        <dbReference type="EMBL" id="RVW19973.1"/>
    </source>
</evidence>
<protein>
    <recommendedName>
        <fullName evidence="3">Retrotransposon Copia-like N-terminal domain-containing protein</fullName>
    </recommendedName>
</protein>
<sequence>MSVTFEMALGTKIKADLFSTATQHSAREYQNLQALFRLNGRNYLVWSQLVRSSLKGKGNLGHLIGSVPMKMILNLLLGM</sequence>
<gene>
    <name evidence="1" type="ORF">CK203_112074</name>
</gene>
<evidence type="ECO:0000313" key="2">
    <source>
        <dbReference type="Proteomes" id="UP000288805"/>
    </source>
</evidence>
<dbReference type="AlphaFoldDB" id="A0A438C9P0"/>